<organism evidence="1 2">
    <name type="scientific">Collimonas pratensis</name>
    <dbReference type="NCBI Taxonomy" id="279113"/>
    <lineage>
        <taxon>Bacteria</taxon>
        <taxon>Pseudomonadati</taxon>
        <taxon>Pseudomonadota</taxon>
        <taxon>Betaproteobacteria</taxon>
        <taxon>Burkholderiales</taxon>
        <taxon>Oxalobacteraceae</taxon>
        <taxon>Collimonas</taxon>
    </lineage>
</organism>
<name>A0A127Q4Z0_9BURK</name>
<dbReference type="PATRIC" id="fig|279113.9.peg.2737"/>
<dbReference type="RefSeq" id="WP_167595165.1">
    <property type="nucleotide sequence ID" value="NZ_CP013234.1"/>
</dbReference>
<dbReference type="EMBL" id="CP013234">
    <property type="protein sequence ID" value="AMP05119.1"/>
    <property type="molecule type" value="Genomic_DNA"/>
</dbReference>
<reference evidence="1 2" key="1">
    <citation type="submission" date="2015-11" db="EMBL/GenBank/DDBJ databases">
        <title>Exploring the genomic traits of fungus-feeding bacterial genus Collimonas.</title>
        <authorList>
            <person name="Song C."/>
            <person name="Schmidt R."/>
            <person name="de Jager V."/>
            <person name="Krzyzanowska D."/>
            <person name="Jongedijk E."/>
            <person name="Cankar K."/>
            <person name="Beekwilder J."/>
            <person name="van Veen A."/>
            <person name="de Boer W."/>
            <person name="van Veen J.A."/>
            <person name="Garbeva P."/>
        </authorList>
    </citation>
    <scope>NUCLEOTIDE SEQUENCE [LARGE SCALE GENOMIC DNA]</scope>
    <source>
        <strain evidence="1 2">Ter91</strain>
    </source>
</reference>
<proteinExistence type="predicted"/>
<sequence length="55" mass="5922">MMIFLLVGAGVGVFVGGSYLTRTLGSVPNCNDDFDFSDVGLEEGYLGRSGWRTED</sequence>
<accession>A0A127Q4Z0</accession>
<dbReference type="Proteomes" id="UP000074561">
    <property type="component" value="Chromosome"/>
</dbReference>
<evidence type="ECO:0000313" key="2">
    <source>
        <dbReference type="Proteomes" id="UP000074561"/>
    </source>
</evidence>
<dbReference type="STRING" id="279113.CPter91_2773"/>
<protein>
    <submittedName>
        <fullName evidence="1">Uncharacterized protein</fullName>
    </submittedName>
</protein>
<dbReference type="KEGG" id="cpra:CPter91_2773"/>
<gene>
    <name evidence="1" type="ORF">CPter91_2773</name>
</gene>
<dbReference type="AlphaFoldDB" id="A0A127Q4Z0"/>
<evidence type="ECO:0000313" key="1">
    <source>
        <dbReference type="EMBL" id="AMP05119.1"/>
    </source>
</evidence>